<evidence type="ECO:0000313" key="3">
    <source>
        <dbReference type="EMBL" id="MDV2476126.1"/>
    </source>
</evidence>
<reference evidence="3 4" key="1">
    <citation type="submission" date="2019-10" db="EMBL/GenBank/DDBJ databases">
        <title>Draft Genome Assembly of Rhodococcus zopfii DSM44189.</title>
        <authorList>
            <person name="Sutton J.M."/>
            <person name="Akob D.M."/>
            <person name="Bushman T.J."/>
        </authorList>
    </citation>
    <scope>NUCLEOTIDE SEQUENCE [LARGE SCALE GENOMIC DNA]</scope>
    <source>
        <strain evidence="3 4">DSM 44189</strain>
    </source>
</reference>
<keyword evidence="1" id="KW-0175">Coiled coil</keyword>
<gene>
    <name evidence="3" type="ORF">F8M49_13650</name>
</gene>
<feature type="coiled-coil region" evidence="1">
    <location>
        <begin position="147"/>
        <end position="174"/>
    </location>
</feature>
<feature type="coiled-coil region" evidence="1">
    <location>
        <begin position="321"/>
        <end position="348"/>
    </location>
</feature>
<dbReference type="Proteomes" id="UP001275440">
    <property type="component" value="Unassembled WGS sequence"/>
</dbReference>
<protein>
    <submittedName>
        <fullName evidence="3">TIGR02680 family protein</fullName>
    </submittedName>
</protein>
<evidence type="ECO:0000313" key="4">
    <source>
        <dbReference type="Proteomes" id="UP001275440"/>
    </source>
</evidence>
<evidence type="ECO:0000256" key="1">
    <source>
        <dbReference type="SAM" id="Coils"/>
    </source>
</evidence>
<proteinExistence type="predicted"/>
<keyword evidence="4" id="KW-1185">Reference proteome</keyword>
<comment type="caution">
    <text evidence="3">The sequence shown here is derived from an EMBL/GenBank/DDBJ whole genome shotgun (WGS) entry which is preliminary data.</text>
</comment>
<evidence type="ECO:0000256" key="2">
    <source>
        <dbReference type="SAM" id="MobiDB-lite"/>
    </source>
</evidence>
<feature type="region of interest" description="Disordered" evidence="2">
    <location>
        <begin position="1"/>
        <end position="20"/>
    </location>
</feature>
<feature type="compositionally biased region" description="Low complexity" evidence="2">
    <location>
        <begin position="1"/>
        <end position="19"/>
    </location>
</feature>
<sequence>MASPAAPRSTATPSAPTSSVCAANPDATGTPACCSCCTRCAPPDVGNRIDEGRLPQILSDALPPLSENLLTTAGDRLDGLTETRSAQEHLEGAREQLEQFHEVYRRYATNVLREAADAAARAADRVSATITELADADADAADLEAQSAAADTRLRERRDQLDELERAVRGLESRPLFRDADDLAQRRAAVAALADAAEQALDSAGRARHHEQVDADVAAEHVDELTAAVSRSAELLAEAKAHLAAAAMPHTALPTELRVHTDTAPLRMEPVRTDRDTVPAAQVRPAVADLRLRPDNLDSARDAVHAAATAAQRRGDRAGRRLEEARRLEAAERAVRAAEADAERTAGEAERDRADLAESTRLRDDAAIDLNRRWRAWITDARTVGLLPAVERSGPDLVQVLSTDLEALTGTGGDDADAALSELDRLPEAAARTARDDIAAELTALELADQDAAGIRTALLEERKTLEADRRHGPDDAPWRRENDGVPLWRVVEFDDRLGTDDRAGVEAALLAAGFLTATVDGDGRLRAQSGQVLVSPRNEPPRHPLSTVLVPSSTAPVPATAIATVLAAIGFEDAGAVASVSRDGRWHNGVLRGRHTADEARFIGAHTSDDSGRHTARLEELAAELAAVDTAVAQRAERRRTLERDRRELDTHLPTAPRSIALREARVRTREHEARAVRSAEATAAARDRAAELRARWSADLDTHRATCAHFDMPSEVAALEAVVATCTDAGRACVDLARGLDDVRASRDRHDRALRRFGDSGARRNEAEAVAEARWHEWHGKAAVVAAQHEAVAMSVAELEAELSNSTTEQARTEEQCRRTQAHREQLGKDVAQVRERCSAIRERLVRDREELVAAGATLSARLQLPPIAAATDVQVDPVAHTDDPDTVRAVADAVRAALPSGKTAGQNRVLAALQQFGRAVSGQLDVEHTVDDGVHVVRIAGAGADGTPSEVLEHVTARVDEGRRALTQRERDVFTGFVLGGVADELRRRIERAGELVDAMNASLSGSRTSHGIGVRIGWVPNRGDDEIARITALLADPAGTGSGAELIDMLRRRVEAAHTTDPSAGYAAHLAQALDYRNWHTVDVTILGPEPDQERRISKRAKISQGETRFVSYVTLFAAADGYLSSLPDVDRALRLVLLDDAFAKIDDPTIGELMGLLVRLDIDFVMTGHALWGCVPQVPALDIYEVRRLEDSSAVTTHVHWDGHNRHLRPTS</sequence>
<name>A0ABU3WQ55_9NOCA</name>
<dbReference type="NCBIfam" id="TIGR02680">
    <property type="entry name" value="TIGR02680 family protein"/>
    <property type="match status" value="1"/>
</dbReference>
<dbReference type="EMBL" id="WBMO01000001">
    <property type="protein sequence ID" value="MDV2476126.1"/>
    <property type="molecule type" value="Genomic_DNA"/>
</dbReference>
<accession>A0ABU3WQ55</accession>
<dbReference type="Pfam" id="PF13558">
    <property type="entry name" value="SbcC_Walker_B"/>
    <property type="match status" value="1"/>
</dbReference>
<organism evidence="3 4">
    <name type="scientific">Rhodococcus zopfii</name>
    <dbReference type="NCBI Taxonomy" id="43772"/>
    <lineage>
        <taxon>Bacteria</taxon>
        <taxon>Bacillati</taxon>
        <taxon>Actinomycetota</taxon>
        <taxon>Actinomycetes</taxon>
        <taxon>Mycobacteriales</taxon>
        <taxon>Nocardiaceae</taxon>
        <taxon>Rhodococcus</taxon>
    </lineage>
</organism>
<dbReference type="InterPro" id="IPR013496">
    <property type="entry name" value="CHP02680"/>
</dbReference>